<evidence type="ECO:0000256" key="7">
    <source>
        <dbReference type="ARBA" id="ARBA00049790"/>
    </source>
</evidence>
<dbReference type="VEuPathDB" id="FungiDB:AAP_03916"/>
<dbReference type="FunFam" id="3.40.50.150:FF:000270">
    <property type="entry name" value="RNA methylase family protein"/>
    <property type="match status" value="1"/>
</dbReference>
<dbReference type="InterPro" id="IPR029063">
    <property type="entry name" value="SAM-dependent_MTases_sf"/>
</dbReference>
<keyword evidence="8" id="KW-0489">Methyltransferase</keyword>
<dbReference type="PANTHER" id="PTHR14741">
    <property type="entry name" value="S-ADENOSYLMETHIONINE-DEPENDENT METHYLTRANSFERASE RELATED"/>
    <property type="match status" value="1"/>
</dbReference>
<comment type="catalytic activity">
    <reaction evidence="3">
        <text>a 5'-end (N(2),N(7)-dimethyl 5'-triphosphoguanosine)-ribonucleoside in snoRNA + S-adenosyl-L-methionine = a 5'-end (N(2),N(2),N(7)-trimethyl 5'-triphosphoguanosine)-ribonucleoside in snoRNA + S-adenosyl-L-homocysteine + H(+)</text>
        <dbReference type="Rhea" id="RHEA:78507"/>
        <dbReference type="Rhea" id="RHEA-COMP:19088"/>
        <dbReference type="Rhea" id="RHEA-COMP:19090"/>
        <dbReference type="ChEBI" id="CHEBI:15378"/>
        <dbReference type="ChEBI" id="CHEBI:57856"/>
        <dbReference type="ChEBI" id="CHEBI:59789"/>
        <dbReference type="ChEBI" id="CHEBI:167623"/>
        <dbReference type="ChEBI" id="CHEBI:172880"/>
    </reaction>
    <physiologicalReaction direction="left-to-right" evidence="3">
        <dbReference type="Rhea" id="RHEA:78508"/>
    </physiologicalReaction>
</comment>
<name>A0A167XRN2_9EURO</name>
<evidence type="ECO:0000256" key="5">
    <source>
        <dbReference type="ARBA" id="ARBA00048763"/>
    </source>
</evidence>
<dbReference type="Proteomes" id="UP000242877">
    <property type="component" value="Unassembled WGS sequence"/>
</dbReference>
<evidence type="ECO:0000256" key="4">
    <source>
        <dbReference type="ARBA" id="ARBA00048740"/>
    </source>
</evidence>
<evidence type="ECO:0000256" key="6">
    <source>
        <dbReference type="ARBA" id="ARBA00049075"/>
    </source>
</evidence>
<organism evidence="8 9">
    <name type="scientific">Ascosphaera apis ARSEF 7405</name>
    <dbReference type="NCBI Taxonomy" id="392613"/>
    <lineage>
        <taxon>Eukaryota</taxon>
        <taxon>Fungi</taxon>
        <taxon>Dikarya</taxon>
        <taxon>Ascomycota</taxon>
        <taxon>Pezizomycotina</taxon>
        <taxon>Eurotiomycetes</taxon>
        <taxon>Eurotiomycetidae</taxon>
        <taxon>Onygenales</taxon>
        <taxon>Ascosphaeraceae</taxon>
        <taxon>Ascosphaera</taxon>
    </lineage>
</organism>
<protein>
    <recommendedName>
        <fullName evidence="1">Trimethylguanosine synthase</fullName>
    </recommendedName>
    <alternativeName>
        <fullName evidence="7">Cap-specific guanine-N(2) methyltransferase</fullName>
    </alternativeName>
</protein>
<dbReference type="AlphaFoldDB" id="A0A167XRN2"/>
<evidence type="ECO:0000256" key="2">
    <source>
        <dbReference type="ARBA" id="ARBA00025783"/>
    </source>
</evidence>
<dbReference type="GO" id="GO:0015030">
    <property type="term" value="C:Cajal body"/>
    <property type="evidence" value="ECO:0007669"/>
    <property type="project" value="EnsemblFungi"/>
</dbReference>
<comment type="catalytic activity">
    <reaction evidence="6">
        <text>a 5'-end (N(7)-methyl 5'-triphosphoguanosine)-ribonucleoside in snRNA + S-adenosyl-L-methionine = a 5'-end (N(2),N(7)-dimethyl 5'-triphosphoguanosine)-ribonucleoside in snRNA + S-adenosyl-L-homocysteine + H(+)</text>
        <dbReference type="Rhea" id="RHEA:78471"/>
        <dbReference type="Rhea" id="RHEA-COMP:19085"/>
        <dbReference type="Rhea" id="RHEA-COMP:19087"/>
        <dbReference type="ChEBI" id="CHEBI:15378"/>
        <dbReference type="ChEBI" id="CHEBI:57856"/>
        <dbReference type="ChEBI" id="CHEBI:59789"/>
        <dbReference type="ChEBI" id="CHEBI:156461"/>
        <dbReference type="ChEBI" id="CHEBI:172880"/>
    </reaction>
    <physiologicalReaction direction="left-to-right" evidence="6">
        <dbReference type="Rhea" id="RHEA:78472"/>
    </physiologicalReaction>
</comment>
<gene>
    <name evidence="8" type="ORF">AAP_03916</name>
</gene>
<proteinExistence type="inferred from homology"/>
<dbReference type="EMBL" id="AZGZ01000017">
    <property type="protein sequence ID" value="KZZ90386.1"/>
    <property type="molecule type" value="Genomic_DNA"/>
</dbReference>
<comment type="caution">
    <text evidence="8">The sequence shown here is derived from an EMBL/GenBank/DDBJ whole genome shotgun (WGS) entry which is preliminary data.</text>
</comment>
<accession>A0A167XRN2</accession>
<evidence type="ECO:0000256" key="1">
    <source>
        <dbReference type="ARBA" id="ARBA00018517"/>
    </source>
</evidence>
<dbReference type="GO" id="GO:0071164">
    <property type="term" value="F:RNA cap trimethylguanosine synthase activity"/>
    <property type="evidence" value="ECO:0007669"/>
    <property type="project" value="EnsemblFungi"/>
</dbReference>
<dbReference type="Gene3D" id="3.40.50.150">
    <property type="entry name" value="Vaccinia Virus protein VP39"/>
    <property type="match status" value="1"/>
</dbReference>
<keyword evidence="8" id="KW-0808">Transferase</keyword>
<sequence>MAAVTLPQGVKHYSSRQDCPSELQKYFAQRHTLFSKYDEGVLLTDSAWFGVTPEPIATRIASDIASATPPEKKILIDVFAGAGGNTIAFAASGRWMRVYAIEKDEATLECAKRNAEVYGVSDKITWFLGDCFELLKGQLKELGKWSVIFGSPPWGGPTYTNSPVFDLSTMEPYSLQQLHDAFSQFTDDYALYLPRTSDLNQLAKLVPEKKDANGEQEKLAVEHYCINGASKALVFYNGNFAWT</sequence>
<dbReference type="Pfam" id="PF09445">
    <property type="entry name" value="Methyltransf_15"/>
    <property type="match status" value="1"/>
</dbReference>
<dbReference type="SUPFAM" id="SSF53335">
    <property type="entry name" value="S-adenosyl-L-methionine-dependent methyltransferases"/>
    <property type="match status" value="1"/>
</dbReference>
<dbReference type="InterPro" id="IPR019012">
    <property type="entry name" value="RNA_cap_Gua-N2-MeTrfase"/>
</dbReference>
<comment type="catalytic activity">
    <reaction evidence="4">
        <text>a 5'-end (N(7)-methyl 5'-triphosphoguanosine)-ribonucleoside in snoRNA + S-adenosyl-L-methionine = a 5'-end (N(2),N(7)-dimethyl 5'-triphosphoguanosine)-ribonucleoside in snoRNA + S-adenosyl-L-homocysteine + H(+)</text>
        <dbReference type="Rhea" id="RHEA:78475"/>
        <dbReference type="Rhea" id="RHEA-COMP:19086"/>
        <dbReference type="Rhea" id="RHEA-COMP:19088"/>
        <dbReference type="ChEBI" id="CHEBI:15378"/>
        <dbReference type="ChEBI" id="CHEBI:57856"/>
        <dbReference type="ChEBI" id="CHEBI:59789"/>
        <dbReference type="ChEBI" id="CHEBI:156461"/>
        <dbReference type="ChEBI" id="CHEBI:172880"/>
    </reaction>
    <physiologicalReaction direction="left-to-right" evidence="4">
        <dbReference type="Rhea" id="RHEA:78476"/>
    </physiologicalReaction>
</comment>
<dbReference type="PANTHER" id="PTHR14741:SF32">
    <property type="entry name" value="TRIMETHYLGUANOSINE SYNTHASE"/>
    <property type="match status" value="1"/>
</dbReference>
<reference evidence="8 9" key="1">
    <citation type="journal article" date="2016" name="Genome Biol. Evol.">
        <title>Divergent and convergent evolution of fungal pathogenicity.</title>
        <authorList>
            <person name="Shang Y."/>
            <person name="Xiao G."/>
            <person name="Zheng P."/>
            <person name="Cen K."/>
            <person name="Zhan S."/>
            <person name="Wang C."/>
        </authorList>
    </citation>
    <scope>NUCLEOTIDE SEQUENCE [LARGE SCALE GENOMIC DNA]</scope>
    <source>
        <strain evidence="8 9">ARSEF 7405</strain>
    </source>
</reference>
<comment type="similarity">
    <text evidence="2">Belongs to the methyltransferase superfamily. Trimethylguanosine synthase family.</text>
</comment>
<dbReference type="OrthoDB" id="194443at2759"/>
<dbReference type="CDD" id="cd02440">
    <property type="entry name" value="AdoMet_MTases"/>
    <property type="match status" value="1"/>
</dbReference>
<evidence type="ECO:0000313" key="9">
    <source>
        <dbReference type="Proteomes" id="UP000242877"/>
    </source>
</evidence>
<evidence type="ECO:0000313" key="8">
    <source>
        <dbReference type="EMBL" id="KZZ90386.1"/>
    </source>
</evidence>
<comment type="catalytic activity">
    <reaction evidence="5">
        <text>a 5'-end (N(2),N(7)-dimethyl 5'-triphosphoguanosine)-ribonucleoside in snRNA + S-adenosyl-L-methionine = a 5'-end (N(2),N(2),N(7)-trimethyl 5'-triphosphoguanosine)-ribonucleoside in snRNA + S-adenosyl-L-homocysteine + H(+)</text>
        <dbReference type="Rhea" id="RHEA:78479"/>
        <dbReference type="Rhea" id="RHEA-COMP:19087"/>
        <dbReference type="Rhea" id="RHEA-COMP:19089"/>
        <dbReference type="ChEBI" id="CHEBI:15378"/>
        <dbReference type="ChEBI" id="CHEBI:57856"/>
        <dbReference type="ChEBI" id="CHEBI:59789"/>
        <dbReference type="ChEBI" id="CHEBI:167623"/>
        <dbReference type="ChEBI" id="CHEBI:172880"/>
    </reaction>
    <physiologicalReaction direction="left-to-right" evidence="5">
        <dbReference type="Rhea" id="RHEA:78480"/>
    </physiologicalReaction>
</comment>
<evidence type="ECO:0000256" key="3">
    <source>
        <dbReference type="ARBA" id="ARBA00047418"/>
    </source>
</evidence>
<keyword evidence="9" id="KW-1185">Reference proteome</keyword>